<proteinExistence type="predicted"/>
<name>A0A0A9HHR5_ARUDO</name>
<reference evidence="1" key="2">
    <citation type="journal article" date="2015" name="Data Brief">
        <title>Shoot transcriptome of the giant reed, Arundo donax.</title>
        <authorList>
            <person name="Barrero R.A."/>
            <person name="Guerrero F.D."/>
            <person name="Moolhuijzen P."/>
            <person name="Goolsby J.A."/>
            <person name="Tidwell J."/>
            <person name="Bellgard S.E."/>
            <person name="Bellgard M.I."/>
        </authorList>
    </citation>
    <scope>NUCLEOTIDE SEQUENCE</scope>
    <source>
        <tissue evidence="1">Shoot tissue taken approximately 20 cm above the soil surface</tissue>
    </source>
</reference>
<sequence>MICQPFLLGLYMTSWKYFAGVSSAHSTWEVCLHSMVHDHSNMSQHKCDLWEARISKLISKK</sequence>
<reference evidence="1" key="1">
    <citation type="submission" date="2014-09" db="EMBL/GenBank/DDBJ databases">
        <authorList>
            <person name="Magalhaes I.L.F."/>
            <person name="Oliveira U."/>
            <person name="Santos F.R."/>
            <person name="Vidigal T.H.D.A."/>
            <person name="Brescovit A.D."/>
            <person name="Santos A.J."/>
        </authorList>
    </citation>
    <scope>NUCLEOTIDE SEQUENCE</scope>
    <source>
        <tissue evidence="1">Shoot tissue taken approximately 20 cm above the soil surface</tissue>
    </source>
</reference>
<protein>
    <submittedName>
        <fullName evidence="1">Uncharacterized protein</fullName>
    </submittedName>
</protein>
<evidence type="ECO:0000313" key="1">
    <source>
        <dbReference type="EMBL" id="JAE36685.1"/>
    </source>
</evidence>
<accession>A0A0A9HHR5</accession>
<dbReference type="AlphaFoldDB" id="A0A0A9HHR5"/>
<dbReference type="EMBL" id="GBRH01161211">
    <property type="protein sequence ID" value="JAE36685.1"/>
    <property type="molecule type" value="Transcribed_RNA"/>
</dbReference>
<organism evidence="1">
    <name type="scientific">Arundo donax</name>
    <name type="common">Giant reed</name>
    <name type="synonym">Donax arundinaceus</name>
    <dbReference type="NCBI Taxonomy" id="35708"/>
    <lineage>
        <taxon>Eukaryota</taxon>
        <taxon>Viridiplantae</taxon>
        <taxon>Streptophyta</taxon>
        <taxon>Embryophyta</taxon>
        <taxon>Tracheophyta</taxon>
        <taxon>Spermatophyta</taxon>
        <taxon>Magnoliopsida</taxon>
        <taxon>Liliopsida</taxon>
        <taxon>Poales</taxon>
        <taxon>Poaceae</taxon>
        <taxon>PACMAD clade</taxon>
        <taxon>Arundinoideae</taxon>
        <taxon>Arundineae</taxon>
        <taxon>Arundo</taxon>
    </lineage>
</organism>